<accession>M2LQC8</accession>
<evidence type="ECO:0000313" key="1">
    <source>
        <dbReference type="EMBL" id="EMC96622.1"/>
    </source>
</evidence>
<sequence length="129" mass="13954">MVSKTISSALVQPERLPDAQFANLGLRYGPVSWNPDSHSIRRRPSSLSTFACSASRRSNTALPSPFVTAIARLFKHRSIQSNCSHESTAAHAQSAMLELLYAGATPQAVSAPHCNPIFSGYGSQVQQRN</sequence>
<organism evidence="1 2">
    <name type="scientific">Baudoinia panamericana (strain UAMH 10762)</name>
    <name type="common">Angels' share fungus</name>
    <name type="synonym">Baudoinia compniacensis (strain UAMH 10762)</name>
    <dbReference type="NCBI Taxonomy" id="717646"/>
    <lineage>
        <taxon>Eukaryota</taxon>
        <taxon>Fungi</taxon>
        <taxon>Dikarya</taxon>
        <taxon>Ascomycota</taxon>
        <taxon>Pezizomycotina</taxon>
        <taxon>Dothideomycetes</taxon>
        <taxon>Dothideomycetidae</taxon>
        <taxon>Mycosphaerellales</taxon>
        <taxon>Teratosphaeriaceae</taxon>
        <taxon>Baudoinia</taxon>
    </lineage>
</organism>
<reference evidence="1 2" key="1">
    <citation type="journal article" date="2012" name="PLoS Pathog.">
        <title>Diverse lifestyles and strategies of plant pathogenesis encoded in the genomes of eighteen Dothideomycetes fungi.</title>
        <authorList>
            <person name="Ohm R.A."/>
            <person name="Feau N."/>
            <person name="Henrissat B."/>
            <person name="Schoch C.L."/>
            <person name="Horwitz B.A."/>
            <person name="Barry K.W."/>
            <person name="Condon B.J."/>
            <person name="Copeland A.C."/>
            <person name="Dhillon B."/>
            <person name="Glaser F."/>
            <person name="Hesse C.N."/>
            <person name="Kosti I."/>
            <person name="LaButti K."/>
            <person name="Lindquist E.A."/>
            <person name="Lucas S."/>
            <person name="Salamov A.A."/>
            <person name="Bradshaw R.E."/>
            <person name="Ciuffetti L."/>
            <person name="Hamelin R.C."/>
            <person name="Kema G.H.J."/>
            <person name="Lawrence C."/>
            <person name="Scott J.A."/>
            <person name="Spatafora J.W."/>
            <person name="Turgeon B.G."/>
            <person name="de Wit P.J.G.M."/>
            <person name="Zhong S."/>
            <person name="Goodwin S.B."/>
            <person name="Grigoriev I.V."/>
        </authorList>
    </citation>
    <scope>NUCLEOTIDE SEQUENCE [LARGE SCALE GENOMIC DNA]</scope>
    <source>
        <strain evidence="1 2">UAMH 10762</strain>
    </source>
</reference>
<dbReference type="AlphaFoldDB" id="M2LQC8"/>
<dbReference type="EMBL" id="KB445555">
    <property type="protein sequence ID" value="EMC96622.1"/>
    <property type="molecule type" value="Genomic_DNA"/>
</dbReference>
<proteinExistence type="predicted"/>
<dbReference type="RefSeq" id="XP_007676606.1">
    <property type="nucleotide sequence ID" value="XM_007678416.1"/>
</dbReference>
<dbReference type="HOGENOM" id="CLU_1948446_0_0_1"/>
<dbReference type="KEGG" id="bcom:BAUCODRAFT_122605"/>
<evidence type="ECO:0000313" key="2">
    <source>
        <dbReference type="Proteomes" id="UP000011761"/>
    </source>
</evidence>
<keyword evidence="2" id="KW-1185">Reference proteome</keyword>
<gene>
    <name evidence="1" type="ORF">BAUCODRAFT_122605</name>
</gene>
<protein>
    <submittedName>
        <fullName evidence="1">Uncharacterized protein</fullName>
    </submittedName>
</protein>
<dbReference type="GeneID" id="19107700"/>
<dbReference type="Proteomes" id="UP000011761">
    <property type="component" value="Unassembled WGS sequence"/>
</dbReference>
<name>M2LQC8_BAUPA</name>